<evidence type="ECO:0000256" key="1">
    <source>
        <dbReference type="SAM" id="MobiDB-lite"/>
    </source>
</evidence>
<reference evidence="2 3" key="1">
    <citation type="submission" date="2019-12" db="EMBL/GenBank/DDBJ databases">
        <title>Draft genome sequence of the ascomycete Xylaria multiplex DSM 110363.</title>
        <authorList>
            <person name="Buettner E."/>
            <person name="Kellner H."/>
        </authorList>
    </citation>
    <scope>NUCLEOTIDE SEQUENCE [LARGE SCALE GENOMIC DNA]</scope>
    <source>
        <strain evidence="2 3">DSM 110363</strain>
    </source>
</reference>
<proteinExistence type="predicted"/>
<keyword evidence="3" id="KW-1185">Reference proteome</keyword>
<feature type="compositionally biased region" description="Polar residues" evidence="1">
    <location>
        <begin position="277"/>
        <end position="286"/>
    </location>
</feature>
<protein>
    <submittedName>
        <fullName evidence="2">Uncharacterized protein</fullName>
    </submittedName>
</protein>
<name>A0A7C8IQA9_9PEZI</name>
<accession>A0A7C8IQA9</accession>
<feature type="compositionally biased region" description="Acidic residues" evidence="1">
    <location>
        <begin position="267"/>
        <end position="276"/>
    </location>
</feature>
<dbReference type="InParanoid" id="A0A7C8IQA9"/>
<sequence length="286" mass="30998">MTLGRKKHYFLPPVPEVPVDGPIRLGNLVADPNCVFEPVNNYPVPPSSCFEKVYVSNSGPANIALGKSKKKNIGLFAELPAIVNANVDVDWGADAEERWSFENLRTIWFTPSVDYVRQSLADTDVQLYIQTNQSWLGHTNLYMVTGIKVAFGALALSEFAASYGFNGAVGLDLTALGAPITVGPATELWNGLSLATTSSPVEPVVFAFRLRRLKIRVNGDVKQSDYNKNALLGPEDSNVKMTVEIDTDGVEDFDATGVDFGFSDGGEFLDEMDGGESEQSTFSKSA</sequence>
<dbReference type="OrthoDB" id="4500473at2759"/>
<organism evidence="2 3">
    <name type="scientific">Xylaria multiplex</name>
    <dbReference type="NCBI Taxonomy" id="323545"/>
    <lineage>
        <taxon>Eukaryota</taxon>
        <taxon>Fungi</taxon>
        <taxon>Dikarya</taxon>
        <taxon>Ascomycota</taxon>
        <taxon>Pezizomycotina</taxon>
        <taxon>Sordariomycetes</taxon>
        <taxon>Xylariomycetidae</taxon>
        <taxon>Xylariales</taxon>
        <taxon>Xylariaceae</taxon>
        <taxon>Xylaria</taxon>
    </lineage>
</organism>
<dbReference type="EMBL" id="WUBL01000181">
    <property type="protein sequence ID" value="KAF2963802.1"/>
    <property type="molecule type" value="Genomic_DNA"/>
</dbReference>
<evidence type="ECO:0000313" key="3">
    <source>
        <dbReference type="Proteomes" id="UP000481858"/>
    </source>
</evidence>
<evidence type="ECO:0000313" key="2">
    <source>
        <dbReference type="EMBL" id="KAF2963802.1"/>
    </source>
</evidence>
<dbReference type="AlphaFoldDB" id="A0A7C8IQA9"/>
<dbReference type="Proteomes" id="UP000481858">
    <property type="component" value="Unassembled WGS sequence"/>
</dbReference>
<feature type="region of interest" description="Disordered" evidence="1">
    <location>
        <begin position="264"/>
        <end position="286"/>
    </location>
</feature>
<gene>
    <name evidence="2" type="ORF">GQX73_g9771</name>
</gene>
<comment type="caution">
    <text evidence="2">The sequence shown here is derived from an EMBL/GenBank/DDBJ whole genome shotgun (WGS) entry which is preliminary data.</text>
</comment>